<dbReference type="InterPro" id="IPR051165">
    <property type="entry name" value="Multifunctional_ANK_Repeat"/>
</dbReference>
<proteinExistence type="predicted"/>
<evidence type="ECO:0000256" key="4">
    <source>
        <dbReference type="SAM" id="MobiDB-lite"/>
    </source>
</evidence>
<evidence type="ECO:0000256" key="3">
    <source>
        <dbReference type="PROSITE-ProRule" id="PRU00023"/>
    </source>
</evidence>
<feature type="repeat" description="ANK" evidence="3">
    <location>
        <begin position="188"/>
        <end position="220"/>
    </location>
</feature>
<keyword evidence="1" id="KW-0677">Repeat</keyword>
<dbReference type="PROSITE" id="PS50297">
    <property type="entry name" value="ANK_REP_REGION"/>
    <property type="match status" value="3"/>
</dbReference>
<name>A0A0D2CVK6_9EURO</name>
<dbReference type="SUPFAM" id="SSF48403">
    <property type="entry name" value="Ankyrin repeat"/>
    <property type="match status" value="2"/>
</dbReference>
<dbReference type="STRING" id="5601.A0A0D2CVK6"/>
<gene>
    <name evidence="5" type="ORF">PV04_05074</name>
</gene>
<reference evidence="5 6" key="1">
    <citation type="submission" date="2015-01" db="EMBL/GenBank/DDBJ databases">
        <title>The Genome Sequence of Capronia semiimmersa CBS27337.</title>
        <authorList>
            <consortium name="The Broad Institute Genomics Platform"/>
            <person name="Cuomo C."/>
            <person name="de Hoog S."/>
            <person name="Gorbushina A."/>
            <person name="Stielow B."/>
            <person name="Teixiera M."/>
            <person name="Abouelleil A."/>
            <person name="Chapman S.B."/>
            <person name="Priest M."/>
            <person name="Young S.K."/>
            <person name="Wortman J."/>
            <person name="Nusbaum C."/>
            <person name="Birren B."/>
        </authorList>
    </citation>
    <scope>NUCLEOTIDE SEQUENCE [LARGE SCALE GENOMIC DNA]</scope>
    <source>
        <strain evidence="5 6">CBS 27337</strain>
    </source>
</reference>
<dbReference type="AlphaFoldDB" id="A0A0D2CVK6"/>
<dbReference type="Pfam" id="PF00023">
    <property type="entry name" value="Ank"/>
    <property type="match status" value="2"/>
</dbReference>
<evidence type="ECO:0000256" key="2">
    <source>
        <dbReference type="ARBA" id="ARBA00023043"/>
    </source>
</evidence>
<evidence type="ECO:0000256" key="1">
    <source>
        <dbReference type="ARBA" id="ARBA00022737"/>
    </source>
</evidence>
<feature type="repeat" description="ANK" evidence="3">
    <location>
        <begin position="221"/>
        <end position="253"/>
    </location>
</feature>
<organism evidence="5 6">
    <name type="scientific">Phialophora macrospora</name>
    <dbReference type="NCBI Taxonomy" id="1851006"/>
    <lineage>
        <taxon>Eukaryota</taxon>
        <taxon>Fungi</taxon>
        <taxon>Dikarya</taxon>
        <taxon>Ascomycota</taxon>
        <taxon>Pezizomycotina</taxon>
        <taxon>Eurotiomycetes</taxon>
        <taxon>Chaetothyriomycetidae</taxon>
        <taxon>Chaetothyriales</taxon>
        <taxon>Herpotrichiellaceae</taxon>
        <taxon>Phialophora</taxon>
    </lineage>
</organism>
<evidence type="ECO:0000313" key="5">
    <source>
        <dbReference type="EMBL" id="KIW69181.1"/>
    </source>
</evidence>
<dbReference type="InterPro" id="IPR036770">
    <property type="entry name" value="Ankyrin_rpt-contain_sf"/>
</dbReference>
<dbReference type="PROSITE" id="PS50088">
    <property type="entry name" value="ANK_REPEAT"/>
    <property type="match status" value="6"/>
</dbReference>
<dbReference type="SMART" id="SM00248">
    <property type="entry name" value="ANK"/>
    <property type="match status" value="12"/>
</dbReference>
<dbReference type="PANTHER" id="PTHR24123:SF33">
    <property type="entry name" value="PROTEIN HOS4"/>
    <property type="match status" value="1"/>
</dbReference>
<dbReference type="Pfam" id="PF12796">
    <property type="entry name" value="Ank_2"/>
    <property type="match status" value="3"/>
</dbReference>
<feature type="repeat" description="ANK" evidence="3">
    <location>
        <begin position="115"/>
        <end position="147"/>
    </location>
</feature>
<feature type="repeat" description="ANK" evidence="3">
    <location>
        <begin position="484"/>
        <end position="511"/>
    </location>
</feature>
<accession>A0A0D2CVK6</accession>
<dbReference type="HOGENOM" id="CLU_025139_0_0_1"/>
<evidence type="ECO:0000313" key="6">
    <source>
        <dbReference type="Proteomes" id="UP000054266"/>
    </source>
</evidence>
<dbReference type="EMBL" id="KN846958">
    <property type="protein sequence ID" value="KIW69181.1"/>
    <property type="molecule type" value="Genomic_DNA"/>
</dbReference>
<dbReference type="Gene3D" id="1.25.40.20">
    <property type="entry name" value="Ankyrin repeat-containing domain"/>
    <property type="match status" value="3"/>
</dbReference>
<feature type="repeat" description="ANK" evidence="3">
    <location>
        <begin position="254"/>
        <end position="286"/>
    </location>
</feature>
<keyword evidence="6" id="KW-1185">Reference proteome</keyword>
<protein>
    <submittedName>
        <fullName evidence="5">Uncharacterized protein</fullName>
    </submittedName>
</protein>
<sequence length="511" mass="56134">MADAFEDLLKQLEQKLKERDQNLRKQRPRTSANEAYENLRAGKETAFYWAVRCEDHDLLKGFLGIPTLAEDLGKHRDGENDTELHWAARLGNVPVLSLLLQARCDSSYLEKRNKAKETPLYDGIRAQSVEVVRILLEKGAKVMISNIASFSPLHLAAKRKEPAIARMIWEHIVDKEDQQSSLTAFTDEGKTALHYAARDGHKDTVELLLKAGAEPNVISQTGNRPLHTAAWRGNTKIMDLLWRAGAATNTTTNHGYTVLHCAAEQGHYEAIETMLKTWMQTQAGSESEPRTAAEEAPSNNATDGATAQDIDQGAPQSQSPARAGGMPLTQEILAWTLADGSTALHLAVSSKKKSGSSKVVGLFLDKLDGGMVAAQTKQGETILHLMARMRRDDLLDALTKIPQIGKILEIRANDGSTALHRAIEDGSSKIQERLINCMSDTAICSQNHDGETALHLAARKRRPYALKKLLLKMNPAAIAARNQYGETALHIAAAIGDVDVTRRLLDRMSPS</sequence>
<feature type="repeat" description="ANK" evidence="3">
    <location>
        <begin position="79"/>
        <end position="111"/>
    </location>
</feature>
<keyword evidence="2 3" id="KW-0040">ANK repeat</keyword>
<feature type="region of interest" description="Disordered" evidence="4">
    <location>
        <begin position="280"/>
        <end position="324"/>
    </location>
</feature>
<dbReference type="PANTHER" id="PTHR24123">
    <property type="entry name" value="ANKYRIN REPEAT-CONTAINING"/>
    <property type="match status" value="1"/>
</dbReference>
<dbReference type="InterPro" id="IPR002110">
    <property type="entry name" value="Ankyrin_rpt"/>
</dbReference>
<dbReference type="Proteomes" id="UP000054266">
    <property type="component" value="Unassembled WGS sequence"/>
</dbReference>